<proteinExistence type="predicted"/>
<accession>A0A7W9EW37</accession>
<organism evidence="1 2">
    <name type="scientific">Sphingomonas aerophila</name>
    <dbReference type="NCBI Taxonomy" id="1344948"/>
    <lineage>
        <taxon>Bacteria</taxon>
        <taxon>Pseudomonadati</taxon>
        <taxon>Pseudomonadota</taxon>
        <taxon>Alphaproteobacteria</taxon>
        <taxon>Sphingomonadales</taxon>
        <taxon>Sphingomonadaceae</taxon>
        <taxon>Sphingomonas</taxon>
    </lineage>
</organism>
<keyword evidence="2" id="KW-1185">Reference proteome</keyword>
<reference evidence="1 2" key="1">
    <citation type="submission" date="2020-08" db="EMBL/GenBank/DDBJ databases">
        <title>Genomic Encyclopedia of Type Strains, Phase IV (KMG-IV): sequencing the most valuable type-strain genomes for metagenomic binning, comparative biology and taxonomic classification.</title>
        <authorList>
            <person name="Goeker M."/>
        </authorList>
    </citation>
    <scope>NUCLEOTIDE SEQUENCE [LARGE SCALE GENOMIC DNA]</scope>
    <source>
        <strain evidence="1 2">DSM 100044</strain>
    </source>
</reference>
<sequence>MSSLAGQRVREAVEELYRTFEAPPPSAIEGCPCCISTRGTDVLLTTPLRQIAGQALWRYVSGAFLTIGDKADFRYLLPRILDVSVSDPGNANDPEIVLGKLALAEWRSWALDEQRTIESFVGAWFDQALEGDLAEADVGYIGMDAESVLCGAARAAIPIRPWLLRLSAPDAAPLLAEMQRRWPGNMSPFWEFAPEGLKEMSTILSQGRA</sequence>
<evidence type="ECO:0000313" key="1">
    <source>
        <dbReference type="EMBL" id="MBB5717004.1"/>
    </source>
</evidence>
<evidence type="ECO:0000313" key="2">
    <source>
        <dbReference type="Proteomes" id="UP000546200"/>
    </source>
</evidence>
<dbReference type="EMBL" id="JACIJK010000020">
    <property type="protein sequence ID" value="MBB5717004.1"/>
    <property type="molecule type" value="Genomic_DNA"/>
</dbReference>
<dbReference type="Proteomes" id="UP000546200">
    <property type="component" value="Unassembled WGS sequence"/>
</dbReference>
<gene>
    <name evidence="1" type="ORF">FHS94_003877</name>
</gene>
<dbReference type="AlphaFoldDB" id="A0A7W9EW37"/>
<name>A0A7W9EW37_9SPHN</name>
<protein>
    <submittedName>
        <fullName evidence="1">Uncharacterized protein</fullName>
    </submittedName>
</protein>
<comment type="caution">
    <text evidence="1">The sequence shown here is derived from an EMBL/GenBank/DDBJ whole genome shotgun (WGS) entry which is preliminary data.</text>
</comment>